<sequence>MSSSLRTSRKSLDLPVDVWEEVIDHVARPDPHVWEILTLRTADRLEHVARRLTSTAGLSDRVQMLIIDCFSGAEQSWVPLVPLRLPRLCGLKILEIAHYDLTMRPPNLYELYRLFDVDHLRVWETIYSRYSQITQLASAVSAKKLTLAGQVQSYRAPTQRPGRLMLGAVTALTRFTLLTTWRTLQDILRTWTFPPTIRKCRFNIIDGLHFDPVPQADETIVEDDAVMWERLATLYLRISSPEKRGECTFGQDRTVHVYWEVYEAVCMWSEYVKTEFDEIGSYHHKLRLSYCGVGPHLSVSPQVIILALRSMAAARIPLHEIVLPHLRDEIVSQFWDSIDDCLVNPDFTVLKRCDIITAHESYPHVEKHPTVDEPYICLHEEYRERMPLAASRGFFRCDPRSCKLLRSSSEGPN</sequence>
<comment type="caution">
    <text evidence="1">The sequence shown here is derived from an EMBL/GenBank/DDBJ whole genome shotgun (WGS) entry which is preliminary data.</text>
</comment>
<evidence type="ECO:0000313" key="2">
    <source>
        <dbReference type="Proteomes" id="UP000813824"/>
    </source>
</evidence>
<reference evidence="1" key="1">
    <citation type="journal article" date="2021" name="New Phytol.">
        <title>Evolutionary innovations through gain and loss of genes in the ectomycorrhizal Boletales.</title>
        <authorList>
            <person name="Wu G."/>
            <person name="Miyauchi S."/>
            <person name="Morin E."/>
            <person name="Kuo A."/>
            <person name="Drula E."/>
            <person name="Varga T."/>
            <person name="Kohler A."/>
            <person name="Feng B."/>
            <person name="Cao Y."/>
            <person name="Lipzen A."/>
            <person name="Daum C."/>
            <person name="Hundley H."/>
            <person name="Pangilinan J."/>
            <person name="Johnson J."/>
            <person name="Barry K."/>
            <person name="LaButti K."/>
            <person name="Ng V."/>
            <person name="Ahrendt S."/>
            <person name="Min B."/>
            <person name="Choi I.G."/>
            <person name="Park H."/>
            <person name="Plett J.M."/>
            <person name="Magnuson J."/>
            <person name="Spatafora J.W."/>
            <person name="Nagy L.G."/>
            <person name="Henrissat B."/>
            <person name="Grigoriev I.V."/>
            <person name="Yang Z.L."/>
            <person name="Xu J."/>
            <person name="Martin F.M."/>
        </authorList>
    </citation>
    <scope>NUCLEOTIDE SEQUENCE</scope>
    <source>
        <strain evidence="1">KKN 215</strain>
    </source>
</reference>
<accession>A0A8K0UHM0</accession>
<gene>
    <name evidence="1" type="ORF">BXZ70DRAFT_495340</name>
</gene>
<keyword evidence="2" id="KW-1185">Reference proteome</keyword>
<name>A0A8K0UHM0_9AGAR</name>
<dbReference type="AlphaFoldDB" id="A0A8K0UHM0"/>
<proteinExistence type="predicted"/>
<evidence type="ECO:0000313" key="1">
    <source>
        <dbReference type="EMBL" id="KAH8089890.1"/>
    </source>
</evidence>
<organism evidence="1 2">
    <name type="scientific">Cristinia sonorae</name>
    <dbReference type="NCBI Taxonomy" id="1940300"/>
    <lineage>
        <taxon>Eukaryota</taxon>
        <taxon>Fungi</taxon>
        <taxon>Dikarya</taxon>
        <taxon>Basidiomycota</taxon>
        <taxon>Agaricomycotina</taxon>
        <taxon>Agaricomycetes</taxon>
        <taxon>Agaricomycetidae</taxon>
        <taxon>Agaricales</taxon>
        <taxon>Pleurotineae</taxon>
        <taxon>Stephanosporaceae</taxon>
        <taxon>Cristinia</taxon>
    </lineage>
</organism>
<protein>
    <submittedName>
        <fullName evidence="1">Uncharacterized protein</fullName>
    </submittedName>
</protein>
<dbReference type="Proteomes" id="UP000813824">
    <property type="component" value="Unassembled WGS sequence"/>
</dbReference>
<dbReference type="OrthoDB" id="2736594at2759"/>
<dbReference type="EMBL" id="JAEVFJ010000038">
    <property type="protein sequence ID" value="KAH8089890.1"/>
    <property type="molecule type" value="Genomic_DNA"/>
</dbReference>